<accession>A0A0C9T5P8</accession>
<protein>
    <submittedName>
        <fullName evidence="2">Uncharacterized protein</fullName>
    </submittedName>
</protein>
<evidence type="ECO:0000313" key="2">
    <source>
        <dbReference type="EMBL" id="KII84649.1"/>
    </source>
</evidence>
<proteinExistence type="predicted"/>
<gene>
    <name evidence="2" type="ORF">PLICRDRAFT_46033</name>
</gene>
<reference evidence="2 3" key="1">
    <citation type="submission" date="2014-06" db="EMBL/GenBank/DDBJ databases">
        <title>Evolutionary Origins and Diversification of the Mycorrhizal Mutualists.</title>
        <authorList>
            <consortium name="DOE Joint Genome Institute"/>
            <consortium name="Mycorrhizal Genomics Consortium"/>
            <person name="Kohler A."/>
            <person name="Kuo A."/>
            <person name="Nagy L.G."/>
            <person name="Floudas D."/>
            <person name="Copeland A."/>
            <person name="Barry K.W."/>
            <person name="Cichocki N."/>
            <person name="Veneault-Fourrey C."/>
            <person name="LaButti K."/>
            <person name="Lindquist E.A."/>
            <person name="Lipzen A."/>
            <person name="Lundell T."/>
            <person name="Morin E."/>
            <person name="Murat C."/>
            <person name="Riley R."/>
            <person name="Ohm R."/>
            <person name="Sun H."/>
            <person name="Tunlid A."/>
            <person name="Henrissat B."/>
            <person name="Grigoriev I.V."/>
            <person name="Hibbett D.S."/>
            <person name="Martin F."/>
        </authorList>
    </citation>
    <scope>NUCLEOTIDE SEQUENCE [LARGE SCALE GENOMIC DNA]</scope>
    <source>
        <strain evidence="2 3">FD-325 SS-3</strain>
    </source>
</reference>
<sequence>MRFTLLVASGSLVLSMALAMPIAHEKRIDDTPAFNPIAVACEHGAPGCVGSGTTDLLTVPEKRIDNTPAFNPIEVACEHGAPGCGTSEFPVDKREDIYSVIERALQSIARRQLENPQGKLQGLNVAQIEGLVQPEKRVSSLSQVEPLHDVACARELGGCQAVNGVF</sequence>
<organism evidence="2 3">
    <name type="scientific">Plicaturopsis crispa FD-325 SS-3</name>
    <dbReference type="NCBI Taxonomy" id="944288"/>
    <lineage>
        <taxon>Eukaryota</taxon>
        <taxon>Fungi</taxon>
        <taxon>Dikarya</taxon>
        <taxon>Basidiomycota</taxon>
        <taxon>Agaricomycotina</taxon>
        <taxon>Agaricomycetes</taxon>
        <taxon>Agaricomycetidae</taxon>
        <taxon>Amylocorticiales</taxon>
        <taxon>Amylocorticiaceae</taxon>
        <taxon>Plicatura</taxon>
        <taxon>Plicaturopsis crispa</taxon>
    </lineage>
</organism>
<dbReference type="AlphaFoldDB" id="A0A0C9T5P8"/>
<dbReference type="Proteomes" id="UP000053263">
    <property type="component" value="Unassembled WGS sequence"/>
</dbReference>
<feature type="chain" id="PRO_5002213498" evidence="1">
    <location>
        <begin position="20"/>
        <end position="166"/>
    </location>
</feature>
<evidence type="ECO:0000313" key="3">
    <source>
        <dbReference type="Proteomes" id="UP000053263"/>
    </source>
</evidence>
<dbReference type="EMBL" id="KN832570">
    <property type="protein sequence ID" value="KII84649.1"/>
    <property type="molecule type" value="Genomic_DNA"/>
</dbReference>
<evidence type="ECO:0000256" key="1">
    <source>
        <dbReference type="SAM" id="SignalP"/>
    </source>
</evidence>
<keyword evidence="1" id="KW-0732">Signal</keyword>
<feature type="signal peptide" evidence="1">
    <location>
        <begin position="1"/>
        <end position="19"/>
    </location>
</feature>
<name>A0A0C9T5P8_PLICR</name>
<dbReference type="HOGENOM" id="CLU_1603429_0_0_1"/>
<keyword evidence="3" id="KW-1185">Reference proteome</keyword>